<dbReference type="Proteomes" id="UP000433788">
    <property type="component" value="Unassembled WGS sequence"/>
</dbReference>
<accession>A0A6N7QZ67</accession>
<evidence type="ECO:0000256" key="1">
    <source>
        <dbReference type="SAM" id="Phobius"/>
    </source>
</evidence>
<reference evidence="2 3" key="1">
    <citation type="submission" date="2019-11" db="EMBL/GenBank/DDBJ databases">
        <authorList>
            <person name="Zhang X.Y."/>
        </authorList>
    </citation>
    <scope>NUCLEOTIDE SEQUENCE [LARGE SCALE GENOMIC DNA]</scope>
    <source>
        <strain evidence="2 3">C176</strain>
    </source>
</reference>
<organism evidence="2 3">
    <name type="scientific">Spiribacter salilacus</name>
    <dbReference type="NCBI Taxonomy" id="2664894"/>
    <lineage>
        <taxon>Bacteria</taxon>
        <taxon>Pseudomonadati</taxon>
        <taxon>Pseudomonadota</taxon>
        <taxon>Gammaproteobacteria</taxon>
        <taxon>Chromatiales</taxon>
        <taxon>Ectothiorhodospiraceae</taxon>
        <taxon>Spiribacter</taxon>
    </lineage>
</organism>
<comment type="caution">
    <text evidence="2">The sequence shown here is derived from an EMBL/GenBank/DDBJ whole genome shotgun (WGS) entry which is preliminary data.</text>
</comment>
<name>A0A6N7QZ67_9GAMM</name>
<keyword evidence="1" id="KW-0812">Transmembrane</keyword>
<keyword evidence="1" id="KW-1133">Transmembrane helix</keyword>
<proteinExistence type="predicted"/>
<evidence type="ECO:0000313" key="2">
    <source>
        <dbReference type="EMBL" id="MRH77954.1"/>
    </source>
</evidence>
<keyword evidence="1" id="KW-0472">Membrane</keyword>
<protein>
    <recommendedName>
        <fullName evidence="4">Pilus assembly protein</fullName>
    </recommendedName>
</protein>
<evidence type="ECO:0008006" key="4">
    <source>
        <dbReference type="Google" id="ProtNLM"/>
    </source>
</evidence>
<sequence length="252" mass="27361">MAVDRLITLIQLSGGRRRSPGHNQNTARANAGSLMLETLIGLSVVLLLGLSVVQWAFVYEARAVVSHATYMAARSGAVNEAKTGPMRIAFARTITPLFAPEPSTFGFEQRFLGKSSIEATLYTRLRILNPTKEAFTDFGITDSQGQFVLPFSHLKTEPETPGPASGLSIYDATLLRVEVTYGVPLNVPFAGPMIIQSALAAGRIFSHFDAYETALLSQNRLPIQTTSTVRLHTNALPNSTIPTRSEVESQIN</sequence>
<gene>
    <name evidence="2" type="ORF">GH984_04475</name>
</gene>
<feature type="transmembrane region" description="Helical" evidence="1">
    <location>
        <begin position="34"/>
        <end position="57"/>
    </location>
</feature>
<keyword evidence="3" id="KW-1185">Reference proteome</keyword>
<evidence type="ECO:0000313" key="3">
    <source>
        <dbReference type="Proteomes" id="UP000433788"/>
    </source>
</evidence>
<dbReference type="AlphaFoldDB" id="A0A6N7QZ67"/>
<dbReference type="EMBL" id="WJPP01000002">
    <property type="protein sequence ID" value="MRH77954.1"/>
    <property type="molecule type" value="Genomic_DNA"/>
</dbReference>
<dbReference type="RefSeq" id="WP_153719003.1">
    <property type="nucleotide sequence ID" value="NZ_WJPP01000002.1"/>
</dbReference>